<organism evidence="2 3">
    <name type="scientific">Roseomonas populi</name>
    <dbReference type="NCBI Taxonomy" id="3121582"/>
    <lineage>
        <taxon>Bacteria</taxon>
        <taxon>Pseudomonadati</taxon>
        <taxon>Pseudomonadota</taxon>
        <taxon>Alphaproteobacteria</taxon>
        <taxon>Acetobacterales</taxon>
        <taxon>Roseomonadaceae</taxon>
        <taxon>Roseomonas</taxon>
    </lineage>
</organism>
<evidence type="ECO:0000313" key="3">
    <source>
        <dbReference type="Proteomes" id="UP001524642"/>
    </source>
</evidence>
<accession>A0ABT1X3T4</accession>
<evidence type="ECO:0000256" key="1">
    <source>
        <dbReference type="SAM" id="SignalP"/>
    </source>
</evidence>
<name>A0ABT1X3T4_9PROT</name>
<feature type="signal peptide" evidence="1">
    <location>
        <begin position="1"/>
        <end position="24"/>
    </location>
</feature>
<keyword evidence="1" id="KW-0732">Signal</keyword>
<dbReference type="EMBL" id="JANJOU010000004">
    <property type="protein sequence ID" value="MCR0982053.1"/>
    <property type="molecule type" value="Genomic_DNA"/>
</dbReference>
<comment type="caution">
    <text evidence="2">The sequence shown here is derived from an EMBL/GenBank/DDBJ whole genome shotgun (WGS) entry which is preliminary data.</text>
</comment>
<dbReference type="Proteomes" id="UP001524642">
    <property type="component" value="Unassembled WGS sequence"/>
</dbReference>
<sequence length="90" mass="10984">MRRFILLAGLALAAIPAMPQTADAHGGRWERERAWRHHEYRREQAWRRHERREWRREQAWRRHHYDRRAYGYGPPVAYAQPGVTIAIPFR</sequence>
<dbReference type="RefSeq" id="WP_257715721.1">
    <property type="nucleotide sequence ID" value="NZ_JANJOU010000004.1"/>
</dbReference>
<gene>
    <name evidence="2" type="ORF">NRP21_08335</name>
</gene>
<evidence type="ECO:0000313" key="2">
    <source>
        <dbReference type="EMBL" id="MCR0982053.1"/>
    </source>
</evidence>
<protein>
    <submittedName>
        <fullName evidence="2">Uncharacterized protein</fullName>
    </submittedName>
</protein>
<keyword evidence="3" id="KW-1185">Reference proteome</keyword>
<reference evidence="2 3" key="1">
    <citation type="submission" date="2022-06" db="EMBL/GenBank/DDBJ databases">
        <title>Roseomonas CN29.</title>
        <authorList>
            <person name="Cheng Y."/>
            <person name="He X."/>
        </authorList>
    </citation>
    <scope>NUCLEOTIDE SEQUENCE [LARGE SCALE GENOMIC DNA]</scope>
    <source>
        <strain evidence="2 3">CN29</strain>
    </source>
</reference>
<proteinExistence type="predicted"/>
<feature type="chain" id="PRO_5047136077" evidence="1">
    <location>
        <begin position="25"/>
        <end position="90"/>
    </location>
</feature>